<evidence type="ECO:0008006" key="3">
    <source>
        <dbReference type="Google" id="ProtNLM"/>
    </source>
</evidence>
<dbReference type="SUPFAM" id="SSF159270">
    <property type="entry name" value="YmcC-like"/>
    <property type="match status" value="1"/>
</dbReference>
<proteinExistence type="predicted"/>
<protein>
    <recommendedName>
        <fullName evidence="3">YjbF family lipoprotein</fullName>
    </recommendedName>
</protein>
<dbReference type="PROSITE" id="PS51257">
    <property type="entry name" value="PROKAR_LIPOPROTEIN"/>
    <property type="match status" value="1"/>
</dbReference>
<dbReference type="InterPro" id="IPR021308">
    <property type="entry name" value="GfcB"/>
</dbReference>
<dbReference type="KEGG" id="vbr:A6E01_13265"/>
<sequence length="216" mass="24303">MTQRILLLFILSSSIVGCSQKFQDVGVTVEQSVWGAEDVVVADERLQKLPYASLYARVDQGPQIHMVLAYADTLSGQSSAALKWVAQDRAMIVTEGGRIIKTLAMPVNNLAEATTQQYPFGSDTPVSWQATYDWQPGYRYGYQATITRRLIGSESVDTPLQQFTTNHYIETVYFQVLDTGFENHFWVDSDGRVIKTIQHIGPDMSRIELLLIRDFG</sequence>
<organism evidence="1 2">
    <name type="scientific">Vibrio breoganii</name>
    <dbReference type="NCBI Taxonomy" id="553239"/>
    <lineage>
        <taxon>Bacteria</taxon>
        <taxon>Pseudomonadati</taxon>
        <taxon>Pseudomonadota</taxon>
        <taxon>Gammaproteobacteria</taxon>
        <taxon>Vibrionales</taxon>
        <taxon>Vibrionaceae</taxon>
        <taxon>Vibrio</taxon>
    </lineage>
</organism>
<evidence type="ECO:0000313" key="1">
    <source>
        <dbReference type="EMBL" id="ANO34177.1"/>
    </source>
</evidence>
<dbReference type="Pfam" id="PF11102">
    <property type="entry name" value="YjbF"/>
    <property type="match status" value="1"/>
</dbReference>
<accession>A0AAN1CT57</accession>
<dbReference type="EMBL" id="CP016178">
    <property type="protein sequence ID" value="ANO34177.1"/>
    <property type="molecule type" value="Genomic_DNA"/>
</dbReference>
<dbReference type="Gene3D" id="2.40.360.10">
    <property type="entry name" value="YmcC-like"/>
    <property type="match status" value="1"/>
</dbReference>
<dbReference type="RefSeq" id="WP_017028021.1">
    <property type="nucleotide sequence ID" value="NZ_CP016178.1"/>
</dbReference>
<reference evidence="1 2" key="1">
    <citation type="submission" date="2016-06" db="EMBL/GenBank/DDBJ databases">
        <title>Adaptive Radiation by Waves of Gene Transfer Leads to Fine-Scale Resource Partitioning in Marine Microbes.</title>
        <authorList>
            <person name="Hehemann J.-H."/>
            <person name="Arevalo P."/>
            <person name="Datta M.S."/>
            <person name="Yu X."/>
            <person name="Corzett C."/>
            <person name="Henschel A."/>
            <person name="Preheim S.P."/>
            <person name="Timberlake S."/>
            <person name="Alm E.J."/>
            <person name="Polz M.F."/>
        </authorList>
    </citation>
    <scope>NUCLEOTIDE SEQUENCE [LARGE SCALE GENOMIC DNA]</scope>
    <source>
        <strain evidence="1 2">FF50</strain>
    </source>
</reference>
<dbReference type="Proteomes" id="UP000092018">
    <property type="component" value="Chromosome 2"/>
</dbReference>
<name>A0AAN1CT57_9VIBR</name>
<dbReference type="InterPro" id="IPR023373">
    <property type="entry name" value="YmcC_sf"/>
</dbReference>
<evidence type="ECO:0000313" key="2">
    <source>
        <dbReference type="Proteomes" id="UP000092018"/>
    </source>
</evidence>
<dbReference type="AlphaFoldDB" id="A0AAN1CT57"/>
<gene>
    <name evidence="1" type="ORF">A6E01_13265</name>
</gene>